<accession>A0ABD1I3Z6</accession>
<evidence type="ECO:0000313" key="2">
    <source>
        <dbReference type="Proteomes" id="UP001567538"/>
    </source>
</evidence>
<dbReference type="AlphaFoldDB" id="A0ABD1I3Z6"/>
<keyword evidence="2" id="KW-1185">Reference proteome</keyword>
<dbReference type="Proteomes" id="UP001567538">
    <property type="component" value="Unassembled WGS sequence"/>
</dbReference>
<protein>
    <submittedName>
        <fullName evidence="1">Uncharacterized protein</fullName>
    </submittedName>
</protein>
<name>A0ABD1I3Z6_SALDI</name>
<evidence type="ECO:0000313" key="1">
    <source>
        <dbReference type="EMBL" id="KAL1562533.1"/>
    </source>
</evidence>
<reference evidence="1 2" key="1">
    <citation type="submission" date="2024-06" db="EMBL/GenBank/DDBJ databases">
        <title>A chromosome level genome sequence of Diviner's sage (Salvia divinorum).</title>
        <authorList>
            <person name="Ford S.A."/>
            <person name="Ro D.-K."/>
            <person name="Ness R.W."/>
            <person name="Phillips M.A."/>
        </authorList>
    </citation>
    <scope>NUCLEOTIDE SEQUENCE [LARGE SCALE GENOMIC DNA]</scope>
    <source>
        <strain evidence="1">SAF-2024a</strain>
        <tissue evidence="1">Leaf</tissue>
    </source>
</reference>
<sequence>MLFQGINFPATLPLNQSFYHPKTSTHSESGLTCNIPATRKRSRDEFYCGAQKSNQFFKLPQILDFRTYEENPIGIAGAAEARG</sequence>
<comment type="caution">
    <text evidence="1">The sequence shown here is derived from an EMBL/GenBank/DDBJ whole genome shotgun (WGS) entry which is preliminary data.</text>
</comment>
<gene>
    <name evidence="1" type="ORF">AAHA92_05103</name>
</gene>
<organism evidence="1 2">
    <name type="scientific">Salvia divinorum</name>
    <name type="common">Maria pastora</name>
    <name type="synonym">Diviner's sage</name>
    <dbReference type="NCBI Taxonomy" id="28513"/>
    <lineage>
        <taxon>Eukaryota</taxon>
        <taxon>Viridiplantae</taxon>
        <taxon>Streptophyta</taxon>
        <taxon>Embryophyta</taxon>
        <taxon>Tracheophyta</taxon>
        <taxon>Spermatophyta</taxon>
        <taxon>Magnoliopsida</taxon>
        <taxon>eudicotyledons</taxon>
        <taxon>Gunneridae</taxon>
        <taxon>Pentapetalae</taxon>
        <taxon>asterids</taxon>
        <taxon>lamiids</taxon>
        <taxon>Lamiales</taxon>
        <taxon>Lamiaceae</taxon>
        <taxon>Nepetoideae</taxon>
        <taxon>Mentheae</taxon>
        <taxon>Salviinae</taxon>
        <taxon>Salvia</taxon>
        <taxon>Salvia subgen. Calosphace</taxon>
    </lineage>
</organism>
<proteinExistence type="predicted"/>
<dbReference type="EMBL" id="JBEAFC010000003">
    <property type="protein sequence ID" value="KAL1562533.1"/>
    <property type="molecule type" value="Genomic_DNA"/>
</dbReference>